<feature type="chain" id="PRO_5045012148" evidence="2">
    <location>
        <begin position="20"/>
        <end position="453"/>
    </location>
</feature>
<dbReference type="Gene3D" id="2.40.160.180">
    <property type="entry name" value="Carbohydrate-selective porin OprB"/>
    <property type="match status" value="1"/>
</dbReference>
<name>A0ABW0F8A5_9HYPH</name>
<sequence length="453" mass="47854">MPAACAFSCLALASLPVRAADPPGLPVPAGTEARLLERERLTGDWGGARTRLEDAGLSFGLTATGDISANPAGGLQRGRGFSGLLQFGLDLDLEKIAGWKGGAFHAGAFLIGGHGLSGKFLGNLMPISNIEADPAGRLAEASFTQTLLDGKLSIRIGQLLADSEFATSETAGLFVNSAFGWPALHGIVLPGGGPAYPVPAPGVRVAFKPGEAWTLQAGVYSGNPLGRNDRNRHGLAFPLNQGAFAIAEAAYTHDFGGGVTGTYKLGGWYNSRRFDDLRFAANGLPLADPDADPDPRRHRGNLAFYGVVDQVLWKSADAETTGRSLAGFARLVLAPEKNRSHVDFYADAGLTYTGLLPGRKNDVVGLAVAYARVSSSLRRLDRDMTTFAGEARPLRSSELVVEASYQAQVAPWLKLQPFAQWIVRPGGGEPDPDKPWRKIPNAAVLGLRSVAAF</sequence>
<feature type="signal peptide" evidence="2">
    <location>
        <begin position="1"/>
        <end position="19"/>
    </location>
</feature>
<dbReference type="Pfam" id="PF04966">
    <property type="entry name" value="OprB"/>
    <property type="match status" value="1"/>
</dbReference>
<evidence type="ECO:0000313" key="3">
    <source>
        <dbReference type="EMBL" id="MFC5295211.1"/>
    </source>
</evidence>
<reference evidence="4" key="1">
    <citation type="journal article" date="2019" name="Int. J. Syst. Evol. Microbiol.">
        <title>The Global Catalogue of Microorganisms (GCM) 10K type strain sequencing project: providing services to taxonomists for standard genome sequencing and annotation.</title>
        <authorList>
            <consortium name="The Broad Institute Genomics Platform"/>
            <consortium name="The Broad Institute Genome Sequencing Center for Infectious Disease"/>
            <person name="Wu L."/>
            <person name="Ma J."/>
        </authorList>
    </citation>
    <scope>NUCLEOTIDE SEQUENCE [LARGE SCALE GENOMIC DNA]</scope>
    <source>
        <strain evidence="4">CGMCC 1.15643</strain>
    </source>
</reference>
<organism evidence="3 4">
    <name type="scientific">Bosea minatitlanensis</name>
    <dbReference type="NCBI Taxonomy" id="128782"/>
    <lineage>
        <taxon>Bacteria</taxon>
        <taxon>Pseudomonadati</taxon>
        <taxon>Pseudomonadota</taxon>
        <taxon>Alphaproteobacteria</taxon>
        <taxon>Hyphomicrobiales</taxon>
        <taxon>Boseaceae</taxon>
        <taxon>Bosea</taxon>
    </lineage>
</organism>
<dbReference type="InterPro" id="IPR052932">
    <property type="entry name" value="OprB_Porin"/>
</dbReference>
<comment type="caution">
    <text evidence="3">The sequence shown here is derived from an EMBL/GenBank/DDBJ whole genome shotgun (WGS) entry which is preliminary data.</text>
</comment>
<proteinExistence type="inferred from homology"/>
<keyword evidence="2" id="KW-0732">Signal</keyword>
<dbReference type="InterPro" id="IPR038673">
    <property type="entry name" value="OprB_sf"/>
</dbReference>
<accession>A0ABW0F8A5</accession>
<keyword evidence="4" id="KW-1185">Reference proteome</keyword>
<evidence type="ECO:0000256" key="2">
    <source>
        <dbReference type="RuleBase" id="RU363072"/>
    </source>
</evidence>
<protein>
    <submittedName>
        <fullName evidence="3">Carbohydrate porin</fullName>
    </submittedName>
</protein>
<dbReference type="InterPro" id="IPR007049">
    <property type="entry name" value="Carb-sel_porin_OprB"/>
</dbReference>
<dbReference type="EMBL" id="JBHSLI010000009">
    <property type="protein sequence ID" value="MFC5295211.1"/>
    <property type="molecule type" value="Genomic_DNA"/>
</dbReference>
<dbReference type="Proteomes" id="UP001595976">
    <property type="component" value="Unassembled WGS sequence"/>
</dbReference>
<evidence type="ECO:0000256" key="1">
    <source>
        <dbReference type="ARBA" id="ARBA00008769"/>
    </source>
</evidence>
<dbReference type="PANTHER" id="PTHR37944">
    <property type="entry name" value="PORIN B"/>
    <property type="match status" value="1"/>
</dbReference>
<gene>
    <name evidence="3" type="ORF">ACFPK2_19640</name>
</gene>
<evidence type="ECO:0000313" key="4">
    <source>
        <dbReference type="Proteomes" id="UP001595976"/>
    </source>
</evidence>
<dbReference type="RefSeq" id="WP_260349283.1">
    <property type="nucleotide sequence ID" value="NZ_JAOAOS010000010.1"/>
</dbReference>
<dbReference type="PANTHER" id="PTHR37944:SF1">
    <property type="entry name" value="PORIN B"/>
    <property type="match status" value="1"/>
</dbReference>
<comment type="similarity">
    <text evidence="1 2">Belongs to the OprB family.</text>
</comment>